<dbReference type="FunFam" id="1.20.5.2480:FF:000001">
    <property type="entry name" value="Reticulon"/>
    <property type="match status" value="1"/>
</dbReference>
<feature type="compositionally biased region" description="Basic and acidic residues" evidence="7">
    <location>
        <begin position="32"/>
        <end position="43"/>
    </location>
</feature>
<dbReference type="AlphaFoldDB" id="A0A8C0DIQ6"/>
<dbReference type="GO" id="GO:0030018">
    <property type="term" value="C:Z disc"/>
    <property type="evidence" value="ECO:0007669"/>
    <property type="project" value="Ensembl"/>
</dbReference>
<reference evidence="9" key="1">
    <citation type="submission" date="2023-09" db="UniProtKB">
        <authorList>
            <consortium name="Ensembl"/>
        </authorList>
    </citation>
    <scope>IDENTIFICATION</scope>
</reference>
<comment type="subcellular location">
    <subcellularLocation>
        <location evidence="1 6">Endoplasmic reticulum membrane</location>
        <topology evidence="1 6">Multi-pass membrane protein</topology>
    </subcellularLocation>
</comment>
<dbReference type="PANTHER" id="PTHR45799:SF3">
    <property type="entry name" value="RETICULON-2"/>
    <property type="match status" value="1"/>
</dbReference>
<dbReference type="GO" id="GO:0030182">
    <property type="term" value="P:neuron differentiation"/>
    <property type="evidence" value="ECO:0007669"/>
    <property type="project" value="TreeGrafter"/>
</dbReference>
<dbReference type="PROSITE" id="PS50845">
    <property type="entry name" value="RETICULON"/>
    <property type="match status" value="1"/>
</dbReference>
<dbReference type="GO" id="GO:0014069">
    <property type="term" value="C:postsynaptic density"/>
    <property type="evidence" value="ECO:0007669"/>
    <property type="project" value="TreeGrafter"/>
</dbReference>
<gene>
    <name evidence="9" type="primary">RTN2</name>
</gene>
<dbReference type="GO" id="GO:0005882">
    <property type="term" value="C:intermediate filament"/>
    <property type="evidence" value="ECO:0007669"/>
    <property type="project" value="Ensembl"/>
</dbReference>
<evidence type="ECO:0000256" key="6">
    <source>
        <dbReference type="RuleBase" id="RU210713"/>
    </source>
</evidence>
<evidence type="ECO:0000313" key="9">
    <source>
        <dbReference type="Ensembl" id="ENSBMSP00010021457.1"/>
    </source>
</evidence>
<feature type="transmembrane region" description="Helical" evidence="6">
    <location>
        <begin position="463"/>
        <end position="494"/>
    </location>
</feature>
<evidence type="ECO:0000256" key="7">
    <source>
        <dbReference type="SAM" id="MobiDB-lite"/>
    </source>
</evidence>
<evidence type="ECO:0000259" key="8">
    <source>
        <dbReference type="PROSITE" id="PS50845"/>
    </source>
</evidence>
<dbReference type="GO" id="GO:0014802">
    <property type="term" value="C:terminal cisterna"/>
    <property type="evidence" value="ECO:0007669"/>
    <property type="project" value="Ensembl"/>
</dbReference>
<keyword evidence="5 6" id="KW-0472">Membrane</keyword>
<sequence>MGQVLPVFAHCKEAPSTASSTPDSTEGGNDDSDFRELHTAREFSEEDEEETTSQDWGTPRELTFSYIAFDGVLGSGARRDSAARRPRPQGRSVSEPREPPLQPGLGDSLESIPSLSQSPEPGRRGHPDSAPPAERPLEDLGLQLDQLGWAARGAGSGEDSATSSSTPLDDEEPNGSEVGEAGKDLDLQLGLAQSSPPEVLTPQPSPGSGIPQARTPSPLRSRDSNSWPDEPSLDEKEEEEPWGRLEREPITGQCLDSTDQSEFTLEPHFLGTVPIGRLTSLLLAVYKESHPVLELFPPQWRVIGWVQRGPPLTPSLRVPLKWAKSLRSSSVCSLSLGAEMGSKVADLLYWKNTRTSGVVFTGLMVSLLSLLRFSIVSVAAHVALLLLCGTISLRVYRKVLQAVHRGDGANPFQAYLDVDLTLTREQTEHMSQQIASCVVSAATQLRHFFLVEDFVDSLKLVLLFYILTFVGAIFNGLTLLILGVIGLFTVPLLYRQHQAQIDQYVGLVTNQLSHIKAKIRAKIPGTGALASAAAAVSGSKAKAE</sequence>
<dbReference type="InterPro" id="IPR046964">
    <property type="entry name" value="RTN1-4"/>
</dbReference>
<feature type="region of interest" description="Disordered" evidence="7">
    <location>
        <begin position="75"/>
        <end position="253"/>
    </location>
</feature>
<dbReference type="OMA" id="EESEMCE"/>
<protein>
    <recommendedName>
        <fullName evidence="6">Reticulon</fullName>
    </recommendedName>
</protein>
<dbReference type="Pfam" id="PF02453">
    <property type="entry name" value="Reticulon"/>
    <property type="match status" value="1"/>
</dbReference>
<feature type="domain" description="Reticulon" evidence="8">
    <location>
        <begin position="344"/>
        <end position="544"/>
    </location>
</feature>
<feature type="region of interest" description="Disordered" evidence="7">
    <location>
        <begin position="1"/>
        <end position="60"/>
    </location>
</feature>
<dbReference type="InterPro" id="IPR003388">
    <property type="entry name" value="Reticulon"/>
</dbReference>
<feature type="transmembrane region" description="Helical" evidence="6">
    <location>
        <begin position="363"/>
        <end position="388"/>
    </location>
</feature>
<dbReference type="Ensembl" id="ENSBMST00010023659.1">
    <property type="protein sequence ID" value="ENSBMSP00010021457.1"/>
    <property type="gene ID" value="ENSBMSG00010015497.1"/>
</dbReference>
<accession>A0A8C0DIQ6</accession>
<feature type="compositionally biased region" description="Low complexity" evidence="7">
    <location>
        <begin position="14"/>
        <end position="25"/>
    </location>
</feature>
<name>A0A8C0DIQ6_BALMU</name>
<proteinExistence type="predicted"/>
<dbReference type="GeneTree" id="ENSGT00940000160599"/>
<dbReference type="GO" id="GO:1902430">
    <property type="term" value="P:negative regulation of amyloid-beta formation"/>
    <property type="evidence" value="ECO:0007669"/>
    <property type="project" value="Ensembl"/>
</dbReference>
<keyword evidence="3 6" id="KW-0256">Endoplasmic reticulum</keyword>
<organism evidence="9">
    <name type="scientific">Balaenoptera musculus</name>
    <name type="common">Blue whale</name>
    <dbReference type="NCBI Taxonomy" id="9771"/>
    <lineage>
        <taxon>Eukaryota</taxon>
        <taxon>Metazoa</taxon>
        <taxon>Chordata</taxon>
        <taxon>Craniata</taxon>
        <taxon>Vertebrata</taxon>
        <taxon>Euteleostomi</taxon>
        <taxon>Mammalia</taxon>
        <taxon>Eutheria</taxon>
        <taxon>Laurasiatheria</taxon>
        <taxon>Artiodactyla</taxon>
        <taxon>Whippomorpha</taxon>
        <taxon>Cetacea</taxon>
        <taxon>Mysticeti</taxon>
        <taxon>Balaenopteridae</taxon>
        <taxon>Balaenoptera</taxon>
    </lineage>
</organism>
<dbReference type="GO" id="GO:0046324">
    <property type="term" value="P:regulation of D-glucose import"/>
    <property type="evidence" value="ECO:0007669"/>
    <property type="project" value="Ensembl"/>
</dbReference>
<dbReference type="GO" id="GO:0043005">
    <property type="term" value="C:neuron projection"/>
    <property type="evidence" value="ECO:0007669"/>
    <property type="project" value="TreeGrafter"/>
</dbReference>
<keyword evidence="2 6" id="KW-0812">Transmembrane</keyword>
<evidence type="ECO:0000256" key="3">
    <source>
        <dbReference type="ARBA" id="ARBA00022824"/>
    </source>
</evidence>
<dbReference type="GO" id="GO:0030315">
    <property type="term" value="C:T-tubule"/>
    <property type="evidence" value="ECO:0007669"/>
    <property type="project" value="Ensembl"/>
</dbReference>
<evidence type="ECO:0000256" key="2">
    <source>
        <dbReference type="ARBA" id="ARBA00022692"/>
    </source>
</evidence>
<dbReference type="PANTHER" id="PTHR45799">
    <property type="entry name" value="RETICULON-LIKE PROTEIN"/>
    <property type="match status" value="1"/>
</dbReference>
<dbReference type="GO" id="GO:0065002">
    <property type="term" value="P:intracellular protein transmembrane transport"/>
    <property type="evidence" value="ECO:0007669"/>
    <property type="project" value="Ensembl"/>
</dbReference>
<evidence type="ECO:0000256" key="5">
    <source>
        <dbReference type="ARBA" id="ARBA00023136"/>
    </source>
</evidence>
<dbReference type="GO" id="GO:0007420">
    <property type="term" value="P:brain development"/>
    <property type="evidence" value="ECO:0007669"/>
    <property type="project" value="TreeGrafter"/>
</dbReference>
<feature type="compositionally biased region" description="Acidic residues" evidence="7">
    <location>
        <begin position="231"/>
        <end position="240"/>
    </location>
</feature>
<dbReference type="Gene3D" id="1.20.5.2480">
    <property type="match status" value="1"/>
</dbReference>
<keyword evidence="4 6" id="KW-1133">Transmembrane helix</keyword>
<evidence type="ECO:0000256" key="4">
    <source>
        <dbReference type="ARBA" id="ARBA00022989"/>
    </source>
</evidence>
<dbReference type="GO" id="GO:0005789">
    <property type="term" value="C:endoplasmic reticulum membrane"/>
    <property type="evidence" value="ECO:0007669"/>
    <property type="project" value="UniProtKB-SubCell"/>
</dbReference>
<feature type="compositionally biased region" description="Low complexity" evidence="7">
    <location>
        <begin position="139"/>
        <end position="148"/>
    </location>
</feature>
<dbReference type="GO" id="GO:0071787">
    <property type="term" value="P:endoplasmic reticulum tubular network formation"/>
    <property type="evidence" value="ECO:0007669"/>
    <property type="project" value="TreeGrafter"/>
</dbReference>
<dbReference type="GO" id="GO:0010467">
    <property type="term" value="P:gene expression"/>
    <property type="evidence" value="ECO:0007669"/>
    <property type="project" value="Ensembl"/>
</dbReference>
<evidence type="ECO:0000256" key="1">
    <source>
        <dbReference type="ARBA" id="ARBA00004477"/>
    </source>
</evidence>